<dbReference type="EMBL" id="PJEX01000007">
    <property type="protein sequence ID" value="TKW59578.1"/>
    <property type="molecule type" value="Genomic_DNA"/>
</dbReference>
<keyword evidence="2" id="KW-1185">Reference proteome</keyword>
<reference evidence="1 2" key="1">
    <citation type="journal article" date="2019" name="PLoS ONE">
        <title>Comparative genome analysis indicates high evolutionary potential of pathogenicity genes in Colletotrichum tanaceti.</title>
        <authorList>
            <person name="Lelwala R.V."/>
            <person name="Korhonen P.K."/>
            <person name="Young N.D."/>
            <person name="Scott J.B."/>
            <person name="Ades P.A."/>
            <person name="Gasser R.B."/>
            <person name="Taylor P.W.J."/>
        </authorList>
    </citation>
    <scope>NUCLEOTIDE SEQUENCE [LARGE SCALE GENOMIC DNA]</scope>
    <source>
        <strain evidence="1">BRIP57314</strain>
    </source>
</reference>
<evidence type="ECO:0008006" key="3">
    <source>
        <dbReference type="Google" id="ProtNLM"/>
    </source>
</evidence>
<dbReference type="InterPro" id="IPR027746">
    <property type="entry name" value="TTL"/>
</dbReference>
<evidence type="ECO:0000313" key="2">
    <source>
        <dbReference type="Proteomes" id="UP000310108"/>
    </source>
</evidence>
<dbReference type="Pfam" id="PF03133">
    <property type="entry name" value="TTL"/>
    <property type="match status" value="1"/>
</dbReference>
<accession>A0A4U6XUH5</accession>
<dbReference type="PANTHER" id="PTHR47551:SF1">
    <property type="entry name" value="TUBULIN--TYROSINE LIGASE PBY1-RELATED"/>
    <property type="match status" value="1"/>
</dbReference>
<proteinExistence type="predicted"/>
<dbReference type="GO" id="GO:0000932">
    <property type="term" value="C:P-body"/>
    <property type="evidence" value="ECO:0007669"/>
    <property type="project" value="TreeGrafter"/>
</dbReference>
<dbReference type="Proteomes" id="UP000310108">
    <property type="component" value="Unassembled WGS sequence"/>
</dbReference>
<name>A0A4U6XUH5_9PEZI</name>
<protein>
    <recommendedName>
        <fullName evidence="3">TTL domain-containing protein</fullName>
    </recommendedName>
</protein>
<evidence type="ECO:0000313" key="1">
    <source>
        <dbReference type="EMBL" id="TKW59578.1"/>
    </source>
</evidence>
<dbReference type="InterPro" id="IPR004344">
    <property type="entry name" value="TTL/TTLL_fam"/>
</dbReference>
<sequence length="129" mass="15054">MSDYLLPVNWKAHDFDQICSVSAELFRAAVYIMADKFTIVDKCFELFAADFFIDTDGIVWLLEVHKAPAFYDHVGKARLDDEHNVAARLISVLDEMEKLAKSNFIEISPESRSRWIENQDFEPREFEEM</sequence>
<dbReference type="PANTHER" id="PTHR47551">
    <property type="entry name" value="TUBULIN--TYROSINE LIGASE PBY1-RELATED"/>
    <property type="match status" value="1"/>
</dbReference>
<gene>
    <name evidence="1" type="ORF">CTA1_7865</name>
</gene>
<dbReference type="Gene3D" id="3.30.470.20">
    <property type="entry name" value="ATP-grasp fold, B domain"/>
    <property type="match status" value="1"/>
</dbReference>
<dbReference type="STRING" id="1306861.A0A4U6XUH5"/>
<organism evidence="1 2">
    <name type="scientific">Colletotrichum tanaceti</name>
    <dbReference type="NCBI Taxonomy" id="1306861"/>
    <lineage>
        <taxon>Eukaryota</taxon>
        <taxon>Fungi</taxon>
        <taxon>Dikarya</taxon>
        <taxon>Ascomycota</taxon>
        <taxon>Pezizomycotina</taxon>
        <taxon>Sordariomycetes</taxon>
        <taxon>Hypocreomycetidae</taxon>
        <taxon>Glomerellales</taxon>
        <taxon>Glomerellaceae</taxon>
        <taxon>Colletotrichum</taxon>
        <taxon>Colletotrichum destructivum species complex</taxon>
    </lineage>
</organism>
<comment type="caution">
    <text evidence="1">The sequence shown here is derived from an EMBL/GenBank/DDBJ whole genome shotgun (WGS) entry which is preliminary data.</text>
</comment>
<dbReference type="AlphaFoldDB" id="A0A4U6XUH5"/>